<organism evidence="1 2">
    <name type="scientific">Caerostris darwini</name>
    <dbReference type="NCBI Taxonomy" id="1538125"/>
    <lineage>
        <taxon>Eukaryota</taxon>
        <taxon>Metazoa</taxon>
        <taxon>Ecdysozoa</taxon>
        <taxon>Arthropoda</taxon>
        <taxon>Chelicerata</taxon>
        <taxon>Arachnida</taxon>
        <taxon>Araneae</taxon>
        <taxon>Araneomorphae</taxon>
        <taxon>Entelegynae</taxon>
        <taxon>Araneoidea</taxon>
        <taxon>Araneidae</taxon>
        <taxon>Caerostris</taxon>
    </lineage>
</organism>
<dbReference type="Proteomes" id="UP001054837">
    <property type="component" value="Unassembled WGS sequence"/>
</dbReference>
<protein>
    <submittedName>
        <fullName evidence="1">Uncharacterized protein</fullName>
    </submittedName>
</protein>
<reference evidence="1 2" key="1">
    <citation type="submission" date="2021-06" db="EMBL/GenBank/DDBJ databases">
        <title>Caerostris darwini draft genome.</title>
        <authorList>
            <person name="Kono N."/>
            <person name="Arakawa K."/>
        </authorList>
    </citation>
    <scope>NUCLEOTIDE SEQUENCE [LARGE SCALE GENOMIC DNA]</scope>
</reference>
<evidence type="ECO:0000313" key="2">
    <source>
        <dbReference type="Proteomes" id="UP001054837"/>
    </source>
</evidence>
<evidence type="ECO:0000313" key="1">
    <source>
        <dbReference type="EMBL" id="GIX94835.1"/>
    </source>
</evidence>
<sequence>MCIPCEQVVTKVKGFGWPFLRLGICQVCPLFGSLAARFKPACQAALDGYRLLQGPLCGRKQVDWSCTQFGGGAKHPLLESFPVLSARQWSTD</sequence>
<accession>A0AAV4PFU5</accession>
<name>A0AAV4PFU5_9ARAC</name>
<keyword evidence="2" id="KW-1185">Reference proteome</keyword>
<comment type="caution">
    <text evidence="1">The sequence shown here is derived from an EMBL/GenBank/DDBJ whole genome shotgun (WGS) entry which is preliminary data.</text>
</comment>
<dbReference type="EMBL" id="BPLQ01002661">
    <property type="protein sequence ID" value="GIX94835.1"/>
    <property type="molecule type" value="Genomic_DNA"/>
</dbReference>
<proteinExistence type="predicted"/>
<dbReference type="AlphaFoldDB" id="A0AAV4PFU5"/>
<gene>
    <name evidence="1" type="ORF">CDAR_503791</name>
</gene>